<proteinExistence type="inferred from homology"/>
<dbReference type="PANTHER" id="PTHR47113">
    <property type="entry name" value="LD09343P"/>
    <property type="match status" value="1"/>
</dbReference>
<gene>
    <name evidence="3" type="ORF">X798_03166</name>
</gene>
<keyword evidence="2" id="KW-0812">Transmembrane</keyword>
<name>A0A238BWW5_9BILA</name>
<keyword evidence="2" id="KW-1133">Transmembrane helix</keyword>
<dbReference type="Proteomes" id="UP000242913">
    <property type="component" value="Unassembled WGS sequence"/>
</dbReference>
<dbReference type="OrthoDB" id="202825at2759"/>
<dbReference type="EMBL" id="KZ269991">
    <property type="protein sequence ID" value="OZC09763.1"/>
    <property type="molecule type" value="Genomic_DNA"/>
</dbReference>
<organism evidence="3 4">
    <name type="scientific">Onchocerca flexuosa</name>
    <dbReference type="NCBI Taxonomy" id="387005"/>
    <lineage>
        <taxon>Eukaryota</taxon>
        <taxon>Metazoa</taxon>
        <taxon>Ecdysozoa</taxon>
        <taxon>Nematoda</taxon>
        <taxon>Chromadorea</taxon>
        <taxon>Rhabditida</taxon>
        <taxon>Spirurina</taxon>
        <taxon>Spiruromorpha</taxon>
        <taxon>Filarioidea</taxon>
        <taxon>Onchocercidae</taxon>
        <taxon>Onchocerca</taxon>
    </lineage>
</organism>
<protein>
    <recommendedName>
        <fullName evidence="5">Tubulin-tyrosine ligase family protein</fullName>
    </recommendedName>
</protein>
<dbReference type="PANTHER" id="PTHR47113:SF1">
    <property type="entry name" value="LD09343P"/>
    <property type="match status" value="1"/>
</dbReference>
<evidence type="ECO:0000256" key="2">
    <source>
        <dbReference type="SAM" id="Phobius"/>
    </source>
</evidence>
<sequence>MLISRQFPRPIYLIAIILLFGIFLTTINLLHLRTILDELRNLNISLPQQYNSWPSQQYNSLNDSKDCVSARQPVVWIAGHKGLRNYLSHVIKIFGNLGYKLYIDKLPENVFFDVLWSHEYPFSNSLFSLHWTKLQPYQKVNHIPGSGYYTSKVSLATTGLTFGIPKAFNLPAKRDEFLNYASAHPDKLWVKKNNKHRGVRIQDIKELQLSDNDSFIQEYISRPFLIDNRKFDIGIYAVITSILPLRVYIYEGDVLLRFCSKDYEPFDVNDVDKYVVGDDYTPLWKMPSLQKYYGERQMTFQHTFNAYIADSHKDPGLIWKNIKEIIAVVFESQQNEMIAAGENFADKRSFFELSRFDFVLDKDLNVYLMEANMSPNLSSGRFPPNKLLYEQVIINLFSLVGIASYSHGISPEDYFKDKDSQEMLVSDRDLQVFSINCNSKCFDKDGCKKELKCQLCSHCMNYQLRDILRTTYEEHMSRRNMRRILPRTVNKPKNAGLLHNELDRLLTIWFDGKCKDDKTWCY</sequence>
<keyword evidence="2" id="KW-0472">Membrane</keyword>
<dbReference type="GO" id="GO:0019098">
    <property type="term" value="P:reproductive behavior"/>
    <property type="evidence" value="ECO:0007669"/>
    <property type="project" value="UniProtKB-ARBA"/>
</dbReference>
<accession>A0A238BWW5</accession>
<dbReference type="AlphaFoldDB" id="A0A238BWW5"/>
<evidence type="ECO:0000313" key="4">
    <source>
        <dbReference type="Proteomes" id="UP000242913"/>
    </source>
</evidence>
<evidence type="ECO:0000256" key="1">
    <source>
        <dbReference type="ARBA" id="ARBA00006820"/>
    </source>
</evidence>
<reference evidence="3 4" key="1">
    <citation type="submission" date="2015-12" db="EMBL/GenBank/DDBJ databases">
        <title>Draft genome of the nematode, Onchocerca flexuosa.</title>
        <authorList>
            <person name="Mitreva M."/>
        </authorList>
    </citation>
    <scope>NUCLEOTIDE SEQUENCE [LARGE SCALE GENOMIC DNA]</scope>
    <source>
        <strain evidence="3">Red Deer</strain>
    </source>
</reference>
<evidence type="ECO:0000313" key="3">
    <source>
        <dbReference type="EMBL" id="OZC09763.1"/>
    </source>
</evidence>
<dbReference type="InterPro" id="IPR053317">
    <property type="entry name" value="Tubulin_polyglutamylase"/>
</dbReference>
<dbReference type="PROSITE" id="PS51221">
    <property type="entry name" value="TTL"/>
    <property type="match status" value="1"/>
</dbReference>
<dbReference type="SUPFAM" id="SSF56059">
    <property type="entry name" value="Glutathione synthetase ATP-binding domain-like"/>
    <property type="match status" value="1"/>
</dbReference>
<comment type="similarity">
    <text evidence="1">Belongs to the tubulin--tyrosine ligase family.</text>
</comment>
<feature type="transmembrane region" description="Helical" evidence="2">
    <location>
        <begin position="12"/>
        <end position="32"/>
    </location>
</feature>
<dbReference type="InterPro" id="IPR004344">
    <property type="entry name" value="TTL/TTLL_fam"/>
</dbReference>
<dbReference type="Gene3D" id="3.30.470.20">
    <property type="entry name" value="ATP-grasp fold, B domain"/>
    <property type="match status" value="1"/>
</dbReference>
<evidence type="ECO:0008006" key="5">
    <source>
        <dbReference type="Google" id="ProtNLM"/>
    </source>
</evidence>
<keyword evidence="4" id="KW-1185">Reference proteome</keyword>
<dbReference type="Pfam" id="PF03133">
    <property type="entry name" value="TTL"/>
    <property type="match status" value="1"/>
</dbReference>